<evidence type="ECO:0000259" key="1">
    <source>
        <dbReference type="SMART" id="SM00507"/>
    </source>
</evidence>
<evidence type="ECO:0000313" key="3">
    <source>
        <dbReference type="Proteomes" id="UP000010472"/>
    </source>
</evidence>
<dbReference type="GO" id="GO:0003676">
    <property type="term" value="F:nucleic acid binding"/>
    <property type="evidence" value="ECO:0007669"/>
    <property type="project" value="InterPro"/>
</dbReference>
<dbReference type="HOGENOM" id="CLU_104142_1_0_3"/>
<dbReference type="KEGG" id="cep:Cri9333_4657"/>
<dbReference type="EMBL" id="CP003620">
    <property type="protein sequence ID" value="AFZ15436.1"/>
    <property type="molecule type" value="Genomic_DNA"/>
</dbReference>
<gene>
    <name evidence="2" type="ORF">Cri9333_4657</name>
</gene>
<dbReference type="PANTHER" id="PTHR33877:SF1">
    <property type="entry name" value="TYPE IV METHYL-DIRECTED RESTRICTION ENZYME ECOKMCRA"/>
    <property type="match status" value="1"/>
</dbReference>
<dbReference type="PATRIC" id="fig|1173022.3.peg.5028"/>
<dbReference type="STRING" id="1173022.Cri9333_4657"/>
<dbReference type="GO" id="GO:0008270">
    <property type="term" value="F:zinc ion binding"/>
    <property type="evidence" value="ECO:0007669"/>
    <property type="project" value="InterPro"/>
</dbReference>
<dbReference type="Proteomes" id="UP000010472">
    <property type="component" value="Chromosome"/>
</dbReference>
<proteinExistence type="predicted"/>
<dbReference type="Gene3D" id="1.10.30.50">
    <property type="match status" value="1"/>
</dbReference>
<dbReference type="PANTHER" id="PTHR33877">
    <property type="entry name" value="SLL1193 PROTEIN"/>
    <property type="match status" value="1"/>
</dbReference>
<dbReference type="eggNOG" id="COG1403">
    <property type="taxonomic scope" value="Bacteria"/>
</dbReference>
<dbReference type="InterPro" id="IPR052892">
    <property type="entry name" value="NA-targeting_endonuclease"/>
</dbReference>
<keyword evidence="2" id="KW-0255">Endonuclease</keyword>
<organism evidence="2 3">
    <name type="scientific">Crinalium epipsammum PCC 9333</name>
    <dbReference type="NCBI Taxonomy" id="1173022"/>
    <lineage>
        <taxon>Bacteria</taxon>
        <taxon>Bacillati</taxon>
        <taxon>Cyanobacteriota</taxon>
        <taxon>Cyanophyceae</taxon>
        <taxon>Gomontiellales</taxon>
        <taxon>Gomontiellaceae</taxon>
        <taxon>Crinalium</taxon>
    </lineage>
</organism>
<dbReference type="OrthoDB" id="514018at2"/>
<dbReference type="InterPro" id="IPR002711">
    <property type="entry name" value="HNH"/>
</dbReference>
<reference evidence="2 3" key="1">
    <citation type="submission" date="2012-06" db="EMBL/GenBank/DDBJ databases">
        <title>Finished chromosome of genome of Crinalium epipsammum PCC 9333.</title>
        <authorList>
            <consortium name="US DOE Joint Genome Institute"/>
            <person name="Gugger M."/>
            <person name="Coursin T."/>
            <person name="Rippka R."/>
            <person name="Tandeau De Marsac N."/>
            <person name="Huntemann M."/>
            <person name="Wei C.-L."/>
            <person name="Han J."/>
            <person name="Detter J.C."/>
            <person name="Han C."/>
            <person name="Tapia R."/>
            <person name="Davenport K."/>
            <person name="Daligault H."/>
            <person name="Erkkila T."/>
            <person name="Gu W."/>
            <person name="Munk A.C.C."/>
            <person name="Teshima H."/>
            <person name="Xu Y."/>
            <person name="Chain P."/>
            <person name="Chen A."/>
            <person name="Krypides N."/>
            <person name="Mavromatis K."/>
            <person name="Markowitz V."/>
            <person name="Szeto E."/>
            <person name="Ivanova N."/>
            <person name="Mikhailova N."/>
            <person name="Ovchinnikova G."/>
            <person name="Pagani I."/>
            <person name="Pati A."/>
            <person name="Goodwin L."/>
            <person name="Peters L."/>
            <person name="Pitluck S."/>
            <person name="Woyke T."/>
            <person name="Kerfeld C."/>
        </authorList>
    </citation>
    <scope>NUCLEOTIDE SEQUENCE [LARGE SCALE GENOMIC DNA]</scope>
    <source>
        <strain evidence="2 3">PCC 9333</strain>
    </source>
</reference>
<dbReference type="CDD" id="cd00085">
    <property type="entry name" value="HNHc"/>
    <property type="match status" value="1"/>
</dbReference>
<keyword evidence="2" id="KW-0378">Hydrolase</keyword>
<evidence type="ECO:0000313" key="2">
    <source>
        <dbReference type="EMBL" id="AFZ15436.1"/>
    </source>
</evidence>
<name>K9W5F8_9CYAN</name>
<sequence length="147" mass="16886">MSRSYISKELKELVSKRADYLCEYCLISEEDSGGCQFDHIISLKHGGDTTAENLAYACLFCNLNKGSDLGSIIWRTGELVRFFNPRRDRWGEHFRLEGAMIQPLTDIGEVTARIFQFNSSDRLIERQVLIEVNRYPATAANQRMNNE</sequence>
<feature type="domain" description="HNH nuclease" evidence="1">
    <location>
        <begin position="9"/>
        <end position="63"/>
    </location>
</feature>
<dbReference type="SMART" id="SM00507">
    <property type="entry name" value="HNHc"/>
    <property type="match status" value="1"/>
</dbReference>
<keyword evidence="3" id="KW-1185">Reference proteome</keyword>
<accession>K9W5F8</accession>
<dbReference type="RefSeq" id="WP_015205526.1">
    <property type="nucleotide sequence ID" value="NC_019753.1"/>
</dbReference>
<dbReference type="Pfam" id="PF01844">
    <property type="entry name" value="HNH"/>
    <property type="match status" value="1"/>
</dbReference>
<protein>
    <submittedName>
        <fullName evidence="2">HNH endonuclease</fullName>
    </submittedName>
</protein>
<dbReference type="AlphaFoldDB" id="K9W5F8"/>
<dbReference type="InterPro" id="IPR003615">
    <property type="entry name" value="HNH_nuc"/>
</dbReference>
<keyword evidence="2" id="KW-0540">Nuclease</keyword>
<dbReference type="GO" id="GO:0004519">
    <property type="term" value="F:endonuclease activity"/>
    <property type="evidence" value="ECO:0007669"/>
    <property type="project" value="UniProtKB-KW"/>
</dbReference>